<accession>A0A1R3G584</accession>
<dbReference type="EMBL" id="AWWV01015263">
    <property type="protein sequence ID" value="OMO53216.1"/>
    <property type="molecule type" value="Genomic_DNA"/>
</dbReference>
<protein>
    <submittedName>
        <fullName evidence="2">Putative F-box/LRR-repeat protein 8-like protein</fullName>
    </submittedName>
</protein>
<sequence length="69" mass="7712">MVSLLSLTIALLISLNSPLLLVGLAAKLLSLFSSIALLLNFSLKRLRKLDTHNTTFDLHNDKHKLERLC</sequence>
<dbReference type="AlphaFoldDB" id="A0A1R3G584"/>
<keyword evidence="1" id="KW-0812">Transmembrane</keyword>
<keyword evidence="1" id="KW-0472">Membrane</keyword>
<evidence type="ECO:0000313" key="3">
    <source>
        <dbReference type="Proteomes" id="UP000188268"/>
    </source>
</evidence>
<dbReference type="Proteomes" id="UP000188268">
    <property type="component" value="Unassembled WGS sequence"/>
</dbReference>
<reference evidence="2 3" key="1">
    <citation type="submission" date="2013-09" db="EMBL/GenBank/DDBJ databases">
        <title>Corchorus capsularis genome sequencing.</title>
        <authorList>
            <person name="Alam M."/>
            <person name="Haque M.S."/>
            <person name="Islam M.S."/>
            <person name="Emdad E.M."/>
            <person name="Islam M.M."/>
            <person name="Ahmed B."/>
            <person name="Halim A."/>
            <person name="Hossen Q.M.M."/>
            <person name="Hossain M.Z."/>
            <person name="Ahmed R."/>
            <person name="Khan M.M."/>
            <person name="Islam R."/>
            <person name="Rashid M.M."/>
            <person name="Khan S.A."/>
            <person name="Rahman M.S."/>
            <person name="Alam M."/>
        </authorList>
    </citation>
    <scope>NUCLEOTIDE SEQUENCE [LARGE SCALE GENOMIC DNA]</scope>
    <source>
        <strain evidence="3">cv. CVL-1</strain>
        <tissue evidence="2">Whole seedling</tissue>
    </source>
</reference>
<proteinExistence type="predicted"/>
<evidence type="ECO:0000256" key="1">
    <source>
        <dbReference type="SAM" id="Phobius"/>
    </source>
</evidence>
<organism evidence="2 3">
    <name type="scientific">Corchorus capsularis</name>
    <name type="common">Jute</name>
    <dbReference type="NCBI Taxonomy" id="210143"/>
    <lineage>
        <taxon>Eukaryota</taxon>
        <taxon>Viridiplantae</taxon>
        <taxon>Streptophyta</taxon>
        <taxon>Embryophyta</taxon>
        <taxon>Tracheophyta</taxon>
        <taxon>Spermatophyta</taxon>
        <taxon>Magnoliopsida</taxon>
        <taxon>eudicotyledons</taxon>
        <taxon>Gunneridae</taxon>
        <taxon>Pentapetalae</taxon>
        <taxon>rosids</taxon>
        <taxon>malvids</taxon>
        <taxon>Malvales</taxon>
        <taxon>Malvaceae</taxon>
        <taxon>Grewioideae</taxon>
        <taxon>Apeibeae</taxon>
        <taxon>Corchorus</taxon>
    </lineage>
</organism>
<evidence type="ECO:0000313" key="2">
    <source>
        <dbReference type="EMBL" id="OMO53216.1"/>
    </source>
</evidence>
<name>A0A1R3G584_COCAP</name>
<dbReference type="Gramene" id="OMO53216">
    <property type="protein sequence ID" value="OMO53216"/>
    <property type="gene ID" value="CCACVL1_28806"/>
</dbReference>
<keyword evidence="3" id="KW-1185">Reference proteome</keyword>
<comment type="caution">
    <text evidence="2">The sequence shown here is derived from an EMBL/GenBank/DDBJ whole genome shotgun (WGS) entry which is preliminary data.</text>
</comment>
<keyword evidence="1" id="KW-1133">Transmembrane helix</keyword>
<feature type="non-terminal residue" evidence="2">
    <location>
        <position position="69"/>
    </location>
</feature>
<feature type="transmembrane region" description="Helical" evidence="1">
    <location>
        <begin position="26"/>
        <end position="43"/>
    </location>
</feature>
<gene>
    <name evidence="2" type="ORF">CCACVL1_28806</name>
</gene>